<dbReference type="AlphaFoldDB" id="A0A368UA80"/>
<dbReference type="EMBL" id="QPIJ01000001">
    <property type="protein sequence ID" value="RCV93904.1"/>
    <property type="molecule type" value="Genomic_DNA"/>
</dbReference>
<dbReference type="GO" id="GO:0004536">
    <property type="term" value="F:DNA nuclease activity"/>
    <property type="evidence" value="ECO:0007669"/>
    <property type="project" value="InterPro"/>
</dbReference>
<dbReference type="SMART" id="SM00278">
    <property type="entry name" value="HhH1"/>
    <property type="match status" value="2"/>
</dbReference>
<dbReference type="PANTHER" id="PTHR11371:SF31">
    <property type="entry name" value="EXTRACELLULAR NUCLEASE"/>
    <property type="match status" value="1"/>
</dbReference>
<dbReference type="RefSeq" id="WP_114485232.1">
    <property type="nucleotide sequence ID" value="NZ_CBCSHM010000001.1"/>
</dbReference>
<name>A0A368UA80_9GAMM</name>
<feature type="chain" id="PRO_5016703525" evidence="4">
    <location>
        <begin position="23"/>
        <end position="360"/>
    </location>
</feature>
<organism evidence="6 7">
    <name type="scientific">Vreelandella rituensis</name>
    <dbReference type="NCBI Taxonomy" id="2282306"/>
    <lineage>
        <taxon>Bacteria</taxon>
        <taxon>Pseudomonadati</taxon>
        <taxon>Pseudomonadota</taxon>
        <taxon>Gammaproteobacteria</taxon>
        <taxon>Oceanospirillales</taxon>
        <taxon>Halomonadaceae</taxon>
        <taxon>Vreelandella</taxon>
    </lineage>
</organism>
<dbReference type="Pfam" id="PF12836">
    <property type="entry name" value="HHH_3"/>
    <property type="match status" value="1"/>
</dbReference>
<keyword evidence="3" id="KW-0378">Hydrolase</keyword>
<keyword evidence="2" id="KW-0540">Nuclease</keyword>
<dbReference type="InterPro" id="IPR005135">
    <property type="entry name" value="Endo/exonuclease/phosphatase"/>
</dbReference>
<keyword evidence="4" id="KW-0732">Signal</keyword>
<keyword evidence="7" id="KW-1185">Reference proteome</keyword>
<dbReference type="InterPro" id="IPR016202">
    <property type="entry name" value="DNase_I"/>
</dbReference>
<evidence type="ECO:0000259" key="5">
    <source>
        <dbReference type="SMART" id="SM00278"/>
    </source>
</evidence>
<evidence type="ECO:0000256" key="1">
    <source>
        <dbReference type="ARBA" id="ARBA00007359"/>
    </source>
</evidence>
<dbReference type="SMART" id="SM00476">
    <property type="entry name" value="DNaseIc"/>
    <property type="match status" value="1"/>
</dbReference>
<comment type="caution">
    <text evidence="6">The sequence shown here is derived from an EMBL/GenBank/DDBJ whole genome shotgun (WGS) entry which is preliminary data.</text>
</comment>
<dbReference type="Gene3D" id="1.10.150.320">
    <property type="entry name" value="Photosystem II 12 kDa extrinsic protein"/>
    <property type="match status" value="1"/>
</dbReference>
<gene>
    <name evidence="6" type="ORF">DU506_01725</name>
</gene>
<dbReference type="SUPFAM" id="SSF81585">
    <property type="entry name" value="PsbU/PolX domain-like"/>
    <property type="match status" value="1"/>
</dbReference>
<accession>A0A368UA80</accession>
<evidence type="ECO:0000256" key="2">
    <source>
        <dbReference type="ARBA" id="ARBA00022722"/>
    </source>
</evidence>
<evidence type="ECO:0000313" key="6">
    <source>
        <dbReference type="EMBL" id="RCV93904.1"/>
    </source>
</evidence>
<dbReference type="GO" id="GO:0003677">
    <property type="term" value="F:DNA binding"/>
    <property type="evidence" value="ECO:0007669"/>
    <property type="project" value="InterPro"/>
</dbReference>
<dbReference type="OrthoDB" id="1201035at2"/>
<dbReference type="Proteomes" id="UP000253204">
    <property type="component" value="Unassembled WGS sequence"/>
</dbReference>
<feature type="signal peptide" evidence="4">
    <location>
        <begin position="1"/>
        <end position="22"/>
    </location>
</feature>
<evidence type="ECO:0000256" key="3">
    <source>
        <dbReference type="ARBA" id="ARBA00022801"/>
    </source>
</evidence>
<protein>
    <submittedName>
        <fullName evidence="6">Endonuclease</fullName>
    </submittedName>
</protein>
<evidence type="ECO:0000256" key="4">
    <source>
        <dbReference type="SAM" id="SignalP"/>
    </source>
</evidence>
<keyword evidence="6" id="KW-0255">Endonuclease</keyword>
<feature type="domain" description="Helix-hairpin-helix DNA-binding motif class 1" evidence="5">
    <location>
        <begin position="309"/>
        <end position="328"/>
    </location>
</feature>
<dbReference type="GO" id="GO:0016787">
    <property type="term" value="F:hydrolase activity"/>
    <property type="evidence" value="ECO:0007669"/>
    <property type="project" value="UniProtKB-KW"/>
</dbReference>
<comment type="similarity">
    <text evidence="1">Belongs to the DNase I family.</text>
</comment>
<dbReference type="InterPro" id="IPR036691">
    <property type="entry name" value="Endo/exonu/phosph_ase_sf"/>
</dbReference>
<dbReference type="CDD" id="cd10283">
    <property type="entry name" value="MnuA_DNase1-like"/>
    <property type="match status" value="1"/>
</dbReference>
<dbReference type="GO" id="GO:0004519">
    <property type="term" value="F:endonuclease activity"/>
    <property type="evidence" value="ECO:0007669"/>
    <property type="project" value="UniProtKB-KW"/>
</dbReference>
<dbReference type="PANTHER" id="PTHR11371">
    <property type="entry name" value="DEOXYRIBONUCLEASE"/>
    <property type="match status" value="1"/>
</dbReference>
<proteinExistence type="inferred from homology"/>
<evidence type="ECO:0000313" key="7">
    <source>
        <dbReference type="Proteomes" id="UP000253204"/>
    </source>
</evidence>
<sequence>MRRLTLLLTLVTALCLPLTTVADVVVASWNIKHLGWAESGKRYDMLAQVIQGTDIVAIQEIMGEESLERLSQEVSALTGEPWKYMASHLIGRGSYREAYGFLWRDSAVEYVDGAVVFLDNRDIFSREPLSARFRSKRSGTEFALANIHVLYGDSVSDRLPEIRALADYWDWLAEVYGDTPRLLVGDFNLDFDHQGWDELRQRGVSSMVQGGATTLGTANGRYANEYDHILAIPGRLNISRRGKVEFPSILGISHTDARDSVSDHAPVWVALGNADYRLPERTRASINTRAEAANDARYDCVDLNRSDADALDRLPHIGPARAEDIIRMRPWHDVASLTKIRGIGEASLNAILHSELLCGS</sequence>
<dbReference type="Pfam" id="PF03372">
    <property type="entry name" value="Exo_endo_phos"/>
    <property type="match status" value="1"/>
</dbReference>
<dbReference type="GO" id="GO:0006308">
    <property type="term" value="P:DNA catabolic process"/>
    <property type="evidence" value="ECO:0007669"/>
    <property type="project" value="InterPro"/>
</dbReference>
<dbReference type="InterPro" id="IPR003583">
    <property type="entry name" value="Hlx-hairpin-Hlx_DNA-bd_motif"/>
</dbReference>
<dbReference type="Gene3D" id="3.60.10.10">
    <property type="entry name" value="Endonuclease/exonuclease/phosphatase"/>
    <property type="match status" value="1"/>
</dbReference>
<dbReference type="SUPFAM" id="SSF56219">
    <property type="entry name" value="DNase I-like"/>
    <property type="match status" value="1"/>
</dbReference>
<reference evidence="6 7" key="1">
    <citation type="submission" date="2018-07" db="EMBL/GenBank/DDBJ databases">
        <title>Halomonas rutogse sp. nov., isolated from Lake TangqianCo on Tibetan Plateau.</title>
        <authorList>
            <person name="Lu H."/>
            <person name="Xing P."/>
            <person name="Wu Q."/>
        </authorList>
    </citation>
    <scope>NUCLEOTIDE SEQUENCE [LARGE SCALE GENOMIC DNA]</scope>
    <source>
        <strain evidence="6 7">TQ8S</strain>
    </source>
</reference>
<feature type="domain" description="Helix-hairpin-helix DNA-binding motif class 1" evidence="5">
    <location>
        <begin position="335"/>
        <end position="354"/>
    </location>
</feature>
<dbReference type="GO" id="GO:0006281">
    <property type="term" value="P:DNA repair"/>
    <property type="evidence" value="ECO:0007669"/>
    <property type="project" value="InterPro"/>
</dbReference>